<name>A0ABT8T656_9BACT</name>
<gene>
    <name evidence="1" type="ORF">Q2362_02540</name>
</gene>
<evidence type="ECO:0000313" key="2">
    <source>
        <dbReference type="Proteomes" id="UP001171111"/>
    </source>
</evidence>
<dbReference type="RefSeq" id="WP_302243753.1">
    <property type="nucleotide sequence ID" value="NZ_JAULJQ010000002.1"/>
</dbReference>
<comment type="caution">
    <text evidence="1">The sequence shown here is derived from an EMBL/GenBank/DDBJ whole genome shotgun (WGS) entry which is preliminary data.</text>
</comment>
<keyword evidence="2" id="KW-1185">Reference proteome</keyword>
<dbReference type="EMBL" id="JAULJQ010000002">
    <property type="protein sequence ID" value="MDO2408978.1"/>
    <property type="molecule type" value="Genomic_DNA"/>
</dbReference>
<accession>A0ABT8T656</accession>
<proteinExistence type="predicted"/>
<organism evidence="1 2">
    <name type="scientific">Campylobacter magnus</name>
    <dbReference type="NCBI Taxonomy" id="3026462"/>
    <lineage>
        <taxon>Bacteria</taxon>
        <taxon>Pseudomonadati</taxon>
        <taxon>Campylobacterota</taxon>
        <taxon>Epsilonproteobacteria</taxon>
        <taxon>Campylobacterales</taxon>
        <taxon>Campylobacteraceae</taxon>
        <taxon>Campylobacter</taxon>
    </lineage>
</organism>
<evidence type="ECO:0000313" key="1">
    <source>
        <dbReference type="EMBL" id="MDO2408978.1"/>
    </source>
</evidence>
<dbReference type="Proteomes" id="UP001171111">
    <property type="component" value="Unassembled WGS sequence"/>
</dbReference>
<protein>
    <submittedName>
        <fullName evidence="1">Uncharacterized protein</fullName>
    </submittedName>
</protein>
<sequence length="68" mass="7662">MAENKKIEIFNENGKPTPEGQIIISDGAYLAEMAYENREKLKEVSLNPDAKNDEIIIIQNQGISSQRI</sequence>
<reference evidence="1 2" key="1">
    <citation type="submission" date="2023-06" db="EMBL/GenBank/DDBJ databases">
        <title>Campylobacter magnum sp. nov., isolated from cecal contents of domestic pigs (Sus scrofa domesticus).</title>
        <authorList>
            <person name="Papic B."/>
            <person name="Gruntar I."/>
        </authorList>
    </citation>
    <scope>NUCLEOTIDE SEQUENCE [LARGE SCALE GENOMIC DNA]</scope>
    <source>
        <strain evidence="2">34484-21</strain>
    </source>
</reference>